<feature type="domain" description="ABC-2 type transporter transmembrane" evidence="9">
    <location>
        <begin position="66"/>
        <end position="273"/>
    </location>
</feature>
<evidence type="ECO:0000256" key="1">
    <source>
        <dbReference type="ARBA" id="ARBA00004651"/>
    </source>
</evidence>
<dbReference type="Proteomes" id="UP000320791">
    <property type="component" value="Unassembled WGS sequence"/>
</dbReference>
<dbReference type="EMBL" id="VOHM01000019">
    <property type="protein sequence ID" value="TWT24144.1"/>
    <property type="molecule type" value="Genomic_DNA"/>
</dbReference>
<feature type="transmembrane region" description="Helical" evidence="8">
    <location>
        <begin position="165"/>
        <end position="182"/>
    </location>
</feature>
<comment type="caution">
    <text evidence="10">The sequence shown here is derived from an EMBL/GenBank/DDBJ whole genome shotgun (WGS) entry which is preliminary data.</text>
</comment>
<comment type="similarity">
    <text evidence="2">Belongs to the ABC-2 integral membrane protein family.</text>
</comment>
<dbReference type="PANTHER" id="PTHR30413">
    <property type="entry name" value="INNER MEMBRANE TRANSPORT PERMEASE"/>
    <property type="match status" value="1"/>
</dbReference>
<evidence type="ECO:0000256" key="8">
    <source>
        <dbReference type="SAM" id="Phobius"/>
    </source>
</evidence>
<evidence type="ECO:0000313" key="11">
    <source>
        <dbReference type="Proteomes" id="UP000320791"/>
    </source>
</evidence>
<evidence type="ECO:0000256" key="4">
    <source>
        <dbReference type="ARBA" id="ARBA00022475"/>
    </source>
</evidence>
<keyword evidence="3" id="KW-0813">Transport</keyword>
<feature type="transmembrane region" description="Helical" evidence="8">
    <location>
        <begin position="188"/>
        <end position="214"/>
    </location>
</feature>
<feature type="transmembrane region" description="Helical" evidence="8">
    <location>
        <begin position="221"/>
        <end position="240"/>
    </location>
</feature>
<proteinExistence type="inferred from homology"/>
<dbReference type="InterPro" id="IPR013525">
    <property type="entry name" value="ABC2_TM"/>
</dbReference>
<evidence type="ECO:0000256" key="3">
    <source>
        <dbReference type="ARBA" id="ARBA00022448"/>
    </source>
</evidence>
<dbReference type="OrthoDB" id="9796017at2"/>
<dbReference type="GO" id="GO:0015920">
    <property type="term" value="P:lipopolysaccharide transport"/>
    <property type="evidence" value="ECO:0007669"/>
    <property type="project" value="TreeGrafter"/>
</dbReference>
<dbReference type="Pfam" id="PF01061">
    <property type="entry name" value="ABC2_membrane"/>
    <property type="match status" value="1"/>
</dbReference>
<gene>
    <name evidence="10" type="ORF">FRX94_08760</name>
</gene>
<feature type="transmembrane region" description="Helical" evidence="8">
    <location>
        <begin position="114"/>
        <end position="132"/>
    </location>
</feature>
<keyword evidence="11" id="KW-1185">Reference proteome</keyword>
<comment type="subcellular location">
    <subcellularLocation>
        <location evidence="1">Cell membrane</location>
        <topology evidence="1">Multi-pass membrane protein</topology>
    </subcellularLocation>
</comment>
<accession>A0A5C5UDC5</accession>
<evidence type="ECO:0000256" key="6">
    <source>
        <dbReference type="ARBA" id="ARBA00022989"/>
    </source>
</evidence>
<organism evidence="10 11">
    <name type="scientific">Corynebacterium canis</name>
    <dbReference type="NCBI Taxonomy" id="679663"/>
    <lineage>
        <taxon>Bacteria</taxon>
        <taxon>Bacillati</taxon>
        <taxon>Actinomycetota</taxon>
        <taxon>Actinomycetes</taxon>
        <taxon>Mycobacteriales</taxon>
        <taxon>Corynebacteriaceae</taxon>
        <taxon>Corynebacterium</taxon>
    </lineage>
</organism>
<keyword evidence="4" id="KW-1003">Cell membrane</keyword>
<feature type="transmembrane region" description="Helical" evidence="8">
    <location>
        <begin position="82"/>
        <end position="102"/>
    </location>
</feature>
<dbReference type="AlphaFoldDB" id="A0A5C5UDC5"/>
<evidence type="ECO:0000313" key="10">
    <source>
        <dbReference type="EMBL" id="TWT24144.1"/>
    </source>
</evidence>
<keyword evidence="6 8" id="KW-1133">Transmembrane helix</keyword>
<dbReference type="GO" id="GO:0140359">
    <property type="term" value="F:ABC-type transporter activity"/>
    <property type="evidence" value="ECO:0007669"/>
    <property type="project" value="InterPro"/>
</dbReference>
<dbReference type="GO" id="GO:0005886">
    <property type="term" value="C:plasma membrane"/>
    <property type="evidence" value="ECO:0007669"/>
    <property type="project" value="UniProtKB-SubCell"/>
</dbReference>
<evidence type="ECO:0000256" key="5">
    <source>
        <dbReference type="ARBA" id="ARBA00022692"/>
    </source>
</evidence>
<evidence type="ECO:0000259" key="9">
    <source>
        <dbReference type="Pfam" id="PF01061"/>
    </source>
</evidence>
<dbReference type="PANTHER" id="PTHR30413:SF10">
    <property type="entry name" value="CAPSULE POLYSACCHARIDE EXPORT INNER-MEMBRANE PROTEIN CTRC"/>
    <property type="match status" value="1"/>
</dbReference>
<protein>
    <submittedName>
        <fullName evidence="10">ABC transporter permease</fullName>
    </submittedName>
</protein>
<evidence type="ECO:0000256" key="7">
    <source>
        <dbReference type="ARBA" id="ARBA00023136"/>
    </source>
</evidence>
<keyword evidence="7 8" id="KW-0472">Membrane</keyword>
<dbReference type="RefSeq" id="WP_146324755.1">
    <property type="nucleotide sequence ID" value="NZ_BAABLR010000022.1"/>
</dbReference>
<keyword evidence="5 8" id="KW-0812">Transmembrane</keyword>
<reference evidence="10 11" key="1">
    <citation type="submission" date="2019-08" db="EMBL/GenBank/DDBJ databases">
        <authorList>
            <person name="Lei W."/>
        </authorList>
    </citation>
    <scope>NUCLEOTIDE SEQUENCE [LARGE SCALE GENOMIC DNA]</scope>
    <source>
        <strain evidence="10 11">CCUG 58627</strain>
    </source>
</reference>
<sequence>MPASLDLRDYTARVVFVSEVASKRFRQEDIDRITQVDPAHAPTSQSKTFHAAWSDLVNGFRQHELWLQLGWQDIKQRYRRSVLGPLWITIATGVMALALGLLYSVLFKIPVAEFLPHVTVGLIMWNFISGAIKEGSDIFIDNEGLIKQLPSALSVHVYRLVWKQTLFLAHNMVIWVVLMLVFPRPLGWQVLLAFPAMFLLILNGVWVAMFFGVIATRYRDVSPLLEALTQLLFYVTPIVWTTQTLKEQGGEIQSRARLAELNPLYHYMEVVRAPLIGVDLPAYHWWVVLGCTCFGLLIALLAMKQWRFRVSYWV</sequence>
<name>A0A5C5UDC5_9CORY</name>
<feature type="transmembrane region" description="Helical" evidence="8">
    <location>
        <begin position="283"/>
        <end position="303"/>
    </location>
</feature>
<evidence type="ECO:0000256" key="2">
    <source>
        <dbReference type="ARBA" id="ARBA00007783"/>
    </source>
</evidence>